<accession>A0AAW1XDS5</accession>
<dbReference type="Pfam" id="PF07466">
    <property type="entry name" value="DUF1517"/>
    <property type="match status" value="1"/>
</dbReference>
<feature type="transmembrane region" description="Helical" evidence="1">
    <location>
        <begin position="112"/>
        <end position="133"/>
    </location>
</feature>
<name>A0AAW1XDS5_RUBAR</name>
<comment type="caution">
    <text evidence="2">The sequence shown here is derived from an EMBL/GenBank/DDBJ whole genome shotgun (WGS) entry which is preliminary data.</text>
</comment>
<keyword evidence="1" id="KW-0472">Membrane</keyword>
<dbReference type="PANTHER" id="PTHR33975:SF2">
    <property type="entry name" value="MYELIN-ASSOCIATED OLIGODENDROCYTE BASIC PROTEIN"/>
    <property type="match status" value="1"/>
</dbReference>
<dbReference type="AlphaFoldDB" id="A0AAW1XDS5"/>
<dbReference type="InterPro" id="IPR053023">
    <property type="entry name" value="FLAP_modulator"/>
</dbReference>
<proteinExistence type="predicted"/>
<reference evidence="2 3" key="1">
    <citation type="journal article" date="2023" name="G3 (Bethesda)">
        <title>A chromosome-length genome assembly and annotation of blackberry (Rubus argutus, cv. 'Hillquist').</title>
        <authorList>
            <person name="Bruna T."/>
            <person name="Aryal R."/>
            <person name="Dudchenko O."/>
            <person name="Sargent D.J."/>
            <person name="Mead D."/>
            <person name="Buti M."/>
            <person name="Cavallini A."/>
            <person name="Hytonen T."/>
            <person name="Andres J."/>
            <person name="Pham M."/>
            <person name="Weisz D."/>
            <person name="Mascagni F."/>
            <person name="Usai G."/>
            <person name="Natali L."/>
            <person name="Bassil N."/>
            <person name="Fernandez G.E."/>
            <person name="Lomsadze A."/>
            <person name="Armour M."/>
            <person name="Olukolu B."/>
            <person name="Poorten T."/>
            <person name="Britton C."/>
            <person name="Davik J."/>
            <person name="Ashrafi H."/>
            <person name="Aiden E.L."/>
            <person name="Borodovsky M."/>
            <person name="Worthington M."/>
        </authorList>
    </citation>
    <scope>NUCLEOTIDE SEQUENCE [LARGE SCALE GENOMIC DNA]</scope>
    <source>
        <strain evidence="2">PI 553951</strain>
    </source>
</reference>
<evidence type="ECO:0000256" key="1">
    <source>
        <dbReference type="SAM" id="Phobius"/>
    </source>
</evidence>
<dbReference type="GO" id="GO:0009507">
    <property type="term" value="C:chloroplast"/>
    <property type="evidence" value="ECO:0007669"/>
    <property type="project" value="TreeGrafter"/>
</dbReference>
<keyword evidence="1" id="KW-0812">Transmembrane</keyword>
<keyword evidence="1" id="KW-1133">Transmembrane helix</keyword>
<gene>
    <name evidence="2" type="ORF">M0R45_021489</name>
</gene>
<dbReference type="EMBL" id="JBEDUW010000004">
    <property type="protein sequence ID" value="KAK9934341.1"/>
    <property type="molecule type" value="Genomic_DNA"/>
</dbReference>
<keyword evidence="3" id="KW-1185">Reference proteome</keyword>
<dbReference type="InterPro" id="IPR010903">
    <property type="entry name" value="DUF1517"/>
</dbReference>
<dbReference type="PANTHER" id="PTHR33975">
    <property type="entry name" value="MYELIN-ASSOCIATED OLIGODENDROCYTE BASIC PROTEIN"/>
    <property type="match status" value="1"/>
</dbReference>
<protein>
    <submittedName>
        <fullName evidence="2">Uncharacterized protein</fullName>
    </submittedName>
</protein>
<organism evidence="2 3">
    <name type="scientific">Rubus argutus</name>
    <name type="common">Southern blackberry</name>
    <dbReference type="NCBI Taxonomy" id="59490"/>
    <lineage>
        <taxon>Eukaryota</taxon>
        <taxon>Viridiplantae</taxon>
        <taxon>Streptophyta</taxon>
        <taxon>Embryophyta</taxon>
        <taxon>Tracheophyta</taxon>
        <taxon>Spermatophyta</taxon>
        <taxon>Magnoliopsida</taxon>
        <taxon>eudicotyledons</taxon>
        <taxon>Gunneridae</taxon>
        <taxon>Pentapetalae</taxon>
        <taxon>rosids</taxon>
        <taxon>fabids</taxon>
        <taxon>Rosales</taxon>
        <taxon>Rosaceae</taxon>
        <taxon>Rosoideae</taxon>
        <taxon>Rosoideae incertae sedis</taxon>
        <taxon>Rubus</taxon>
    </lineage>
</organism>
<evidence type="ECO:0000313" key="3">
    <source>
        <dbReference type="Proteomes" id="UP001457282"/>
    </source>
</evidence>
<evidence type="ECO:0000313" key="2">
    <source>
        <dbReference type="EMBL" id="KAK9934341.1"/>
    </source>
</evidence>
<sequence>MTTVASLVANPILLRNNHQKFTAVKLSATCNSRHAPKFNSARVKCFFSAADLTNTTTYDSKNSGRHASLCKRPHAIKDHLGIGKPLGRVGGKWTSAYPYDAQSPTPSDSPWFVVHVYISFFLLLSICVCGGYGPLSFKAFIMMLLAAPMALHSWSCGETSVVKLQGRDIQMDLNRIAETADTSTYKGLSYVLTETIVALLRHHEYYTSSSVSVVSKFSREAANTYVDQLSIDERVNNKEILVNVNDMKMQSSTSQGSANDWHNDDIMVTLFVGAKGGHELPTIYDKYDLKNVLQRLIFIGSSNHITAVEVLWTPQSSCCSAATSIKIHHF</sequence>
<dbReference type="Proteomes" id="UP001457282">
    <property type="component" value="Unassembled WGS sequence"/>
</dbReference>